<dbReference type="EMBL" id="MT138077">
    <property type="protein sequence ID" value="QJI53621.1"/>
    <property type="molecule type" value="Genomic_DNA"/>
</dbReference>
<protein>
    <submittedName>
        <fullName evidence="1">Capsid protein</fullName>
    </submittedName>
</protein>
<name>A0A6M3YPD5_9VIRU</name>
<sequence length="349" mass="38040">MATNYARATYQEIIDLNTTPDKPSIIGIHTPTGTRPYGMLKGFFAQFRKFRYGGCNVAIVPAAQLPADPLQVGYEAGEQIIDPRDLMNPILFHGAHGETLNTAFNVIYAAAFGNESTSAVEQFYSDTAGSGAEAFYYTALSDPTFRKIGVMQGGMIKGLHPLVRPLALSRPLLPNNVQDMTGDMSEKEVALKSNPEESVFPLTIENSRAFVTKASDTGTPKAEAVQTTMFTNGVRRLGWLPTSEFTNSDADFSASVINQPLVTLPKLFMGMFVFPPAYKQKLAFRMILTHYFEFRDFTSAMQTGGSIFSGNGAQNEPYNWLTGDVTGTLSTNSVDGMNVEARPLTEGVS</sequence>
<organism evidence="1">
    <name type="scientific">Smacoviridae sp</name>
    <dbReference type="NCBI Taxonomy" id="2715094"/>
    <lineage>
        <taxon>Viruses</taxon>
        <taxon>Monodnaviria</taxon>
        <taxon>Shotokuvirae</taxon>
        <taxon>Cressdnaviricota</taxon>
        <taxon>Arfiviricetes</taxon>
        <taxon>Cremevirales</taxon>
        <taxon>Smacoviridae</taxon>
    </lineage>
</organism>
<accession>A0A6M3YPD5</accession>
<evidence type="ECO:0000313" key="1">
    <source>
        <dbReference type="EMBL" id="QJI53621.1"/>
    </source>
</evidence>
<proteinExistence type="predicted"/>
<dbReference type="InterPro" id="IPR057000">
    <property type="entry name" value="Smaco_capsid"/>
</dbReference>
<dbReference type="Pfam" id="PF23784">
    <property type="entry name" value="Smaco_capsid"/>
    <property type="match status" value="1"/>
</dbReference>
<reference evidence="1" key="1">
    <citation type="submission" date="2020-01" db="EMBL/GenBank/DDBJ databases">
        <title>Viral genomes from wild and zoo birds in China.</title>
        <authorList>
            <person name="Yao Y."/>
            <person name="Shan T."/>
            <person name="Yang S."/>
            <person name="Zhang W."/>
        </authorList>
    </citation>
    <scope>NUCLEOTIDE SEQUENCE</scope>
    <source>
        <strain evidence="1">W3chi091cir1</strain>
    </source>
</reference>